<proteinExistence type="predicted"/>
<reference evidence="1 2" key="1">
    <citation type="submission" date="2021-06" db="EMBL/GenBank/DDBJ databases">
        <title>Caerostris extrusa draft genome.</title>
        <authorList>
            <person name="Kono N."/>
            <person name="Arakawa K."/>
        </authorList>
    </citation>
    <scope>NUCLEOTIDE SEQUENCE [LARGE SCALE GENOMIC DNA]</scope>
</reference>
<dbReference type="AlphaFoldDB" id="A0AAV4MTK5"/>
<organism evidence="1 2">
    <name type="scientific">Caerostris extrusa</name>
    <name type="common">Bark spider</name>
    <name type="synonym">Caerostris bankana</name>
    <dbReference type="NCBI Taxonomy" id="172846"/>
    <lineage>
        <taxon>Eukaryota</taxon>
        <taxon>Metazoa</taxon>
        <taxon>Ecdysozoa</taxon>
        <taxon>Arthropoda</taxon>
        <taxon>Chelicerata</taxon>
        <taxon>Arachnida</taxon>
        <taxon>Araneae</taxon>
        <taxon>Araneomorphae</taxon>
        <taxon>Entelegynae</taxon>
        <taxon>Araneoidea</taxon>
        <taxon>Araneidae</taxon>
        <taxon>Caerostris</taxon>
    </lineage>
</organism>
<comment type="caution">
    <text evidence="1">The sequence shown here is derived from an EMBL/GenBank/DDBJ whole genome shotgun (WGS) entry which is preliminary data.</text>
</comment>
<protein>
    <submittedName>
        <fullName evidence="1">Uncharacterized protein</fullName>
    </submittedName>
</protein>
<gene>
    <name evidence="1" type="ORF">CEXT_392751</name>
</gene>
<accession>A0AAV4MTK5</accession>
<keyword evidence="2" id="KW-1185">Reference proteome</keyword>
<dbReference type="Proteomes" id="UP001054945">
    <property type="component" value="Unassembled WGS sequence"/>
</dbReference>
<evidence type="ECO:0000313" key="1">
    <source>
        <dbReference type="EMBL" id="GIX75138.1"/>
    </source>
</evidence>
<sequence length="125" mass="14400">MECYFCVPFLQSIFAEPLAEHQRLSLLQELLSFAALCLFLQSKYLRTPSFHQTDFESTVYWPAGFCALRFVKFRIGIVCEEPSSTECFESDSVVFCASFGSQRHHSEQKRNNFVSILYSNSANED</sequence>
<dbReference type="EMBL" id="BPLR01002563">
    <property type="protein sequence ID" value="GIX75138.1"/>
    <property type="molecule type" value="Genomic_DNA"/>
</dbReference>
<name>A0AAV4MTK5_CAEEX</name>
<evidence type="ECO:0000313" key="2">
    <source>
        <dbReference type="Proteomes" id="UP001054945"/>
    </source>
</evidence>